<sequence length="383" mass="39492">MVGGLSKHTRRLLPALLAVVALPAAVMGAVLVTIPAAAGTAPPALLDTCPPVPSGVGCTLPATPTPTSSPTLSTTPFPPGPPTNLAATAVTTGSVTLTWTASVRGCCTIVGYDIQYTQAFNDIVWQVSLGNVTTATINTLTRASEYRFVVTARDDQGRRSNQSNSVRVVTPVTDTGPDTVPPQAPTDLTATQTGASALLTWSPSTDNVGVTGYNVYRFDGLYISTLLATVTGTSYTVPLPATYNFFHVRARDAVGNLSASAGPVTVYVTGTPSTPPPRPCRVTYTTQSQWTGGFVASVTVHNTGTTAIDGWTLAFTFAGDQRITNAWNAAYTQSGAVVTARNADWNRVIPAGGSTTFGMQGSWTASNAPPAAFTLNGAACATG</sequence>
<dbReference type="InterPro" id="IPR012291">
    <property type="entry name" value="CBM2_carb-bd_dom_sf"/>
</dbReference>
<dbReference type="GO" id="GO:0000272">
    <property type="term" value="P:polysaccharide catabolic process"/>
    <property type="evidence" value="ECO:0007669"/>
    <property type="project" value="UniProtKB-KW"/>
</dbReference>
<dbReference type="AlphaFoldDB" id="A0A6V8LTL2"/>
<dbReference type="GO" id="GO:0030247">
    <property type="term" value="F:polysaccharide binding"/>
    <property type="evidence" value="ECO:0007669"/>
    <property type="project" value="UniProtKB-UniRule"/>
</dbReference>
<evidence type="ECO:0000256" key="4">
    <source>
        <dbReference type="ARBA" id="ARBA00023326"/>
    </source>
</evidence>
<dbReference type="PROSITE" id="PS50853">
    <property type="entry name" value="FN3"/>
    <property type="match status" value="2"/>
</dbReference>
<keyword evidence="9" id="KW-1185">Reference proteome</keyword>
<comment type="caution">
    <text evidence="8">The sequence shown here is derived from an EMBL/GenBank/DDBJ whole genome shotgun (WGS) entry which is preliminary data.</text>
</comment>
<dbReference type="SUPFAM" id="SSF49384">
    <property type="entry name" value="Carbohydrate-binding domain"/>
    <property type="match status" value="1"/>
</dbReference>
<evidence type="ECO:0000313" key="9">
    <source>
        <dbReference type="Proteomes" id="UP000482960"/>
    </source>
</evidence>
<evidence type="ECO:0000313" key="8">
    <source>
        <dbReference type="EMBL" id="GFJ96095.1"/>
    </source>
</evidence>
<evidence type="ECO:0000256" key="3">
    <source>
        <dbReference type="ARBA" id="ARBA00023295"/>
    </source>
</evidence>
<dbReference type="SMART" id="SM00637">
    <property type="entry name" value="CBD_II"/>
    <property type="match status" value="1"/>
</dbReference>
<keyword evidence="3" id="KW-0326">Glycosidase</keyword>
<dbReference type="InterPro" id="IPR008965">
    <property type="entry name" value="CBM2/CBM3_carb-bd_dom_sf"/>
</dbReference>
<dbReference type="PANTHER" id="PTHR46708">
    <property type="entry name" value="TENASCIN"/>
    <property type="match status" value="1"/>
</dbReference>
<dbReference type="Pfam" id="PF00041">
    <property type="entry name" value="fn3"/>
    <property type="match status" value="1"/>
</dbReference>
<dbReference type="SMART" id="SM00060">
    <property type="entry name" value="FN3"/>
    <property type="match status" value="2"/>
</dbReference>
<dbReference type="Gene3D" id="2.60.40.10">
    <property type="entry name" value="Immunoglobulins"/>
    <property type="match status" value="2"/>
</dbReference>
<proteinExistence type="predicted"/>
<accession>A0A6V8LTL2</accession>
<dbReference type="InterPro" id="IPR013783">
    <property type="entry name" value="Ig-like_fold"/>
</dbReference>
<evidence type="ECO:0000259" key="6">
    <source>
        <dbReference type="PROSITE" id="PS50853"/>
    </source>
</evidence>
<keyword evidence="4" id="KW-0624">Polysaccharide degradation</keyword>
<reference evidence="8 9" key="2">
    <citation type="submission" date="2020-03" db="EMBL/GenBank/DDBJ databases">
        <authorList>
            <person name="Ichikawa N."/>
            <person name="Kimura A."/>
            <person name="Kitahashi Y."/>
            <person name="Uohara A."/>
        </authorList>
    </citation>
    <scope>NUCLEOTIDE SEQUENCE [LARGE SCALE GENOMIC DNA]</scope>
    <source>
        <strain evidence="8 9">NBRC 108638</strain>
    </source>
</reference>
<dbReference type="PROSITE" id="PS51173">
    <property type="entry name" value="CBM2"/>
    <property type="match status" value="1"/>
</dbReference>
<dbReference type="PANTHER" id="PTHR46708:SF2">
    <property type="entry name" value="FIBRONECTIN TYPE-III DOMAIN-CONTAINING PROTEIN"/>
    <property type="match status" value="1"/>
</dbReference>
<dbReference type="SUPFAM" id="SSF49265">
    <property type="entry name" value="Fibronectin type III"/>
    <property type="match status" value="2"/>
</dbReference>
<dbReference type="Proteomes" id="UP000482960">
    <property type="component" value="Unassembled WGS sequence"/>
</dbReference>
<evidence type="ECO:0000259" key="7">
    <source>
        <dbReference type="PROSITE" id="PS51173"/>
    </source>
</evidence>
<evidence type="ECO:0000256" key="1">
    <source>
        <dbReference type="ARBA" id="ARBA00022737"/>
    </source>
</evidence>
<keyword evidence="3" id="KW-0378">Hydrolase</keyword>
<dbReference type="InterPro" id="IPR001919">
    <property type="entry name" value="CBD2"/>
</dbReference>
<reference evidence="8 9" key="1">
    <citation type="submission" date="2020-03" db="EMBL/GenBank/DDBJ databases">
        <title>Whole genome shotgun sequence of Phytohabitans rumicis NBRC 108638.</title>
        <authorList>
            <person name="Komaki H."/>
            <person name="Tamura T."/>
        </authorList>
    </citation>
    <scope>NUCLEOTIDE SEQUENCE [LARGE SCALE GENOMIC DNA]</scope>
    <source>
        <strain evidence="8 9">NBRC 108638</strain>
    </source>
</reference>
<dbReference type="CDD" id="cd00063">
    <property type="entry name" value="FN3"/>
    <property type="match status" value="2"/>
</dbReference>
<dbReference type="RefSeq" id="WP_173085612.1">
    <property type="nucleotide sequence ID" value="NZ_BLPG01000002.1"/>
</dbReference>
<evidence type="ECO:0000256" key="5">
    <source>
        <dbReference type="SAM" id="MobiDB-lite"/>
    </source>
</evidence>
<dbReference type="InterPro" id="IPR050991">
    <property type="entry name" value="ECM_Regulatory_Proteins"/>
</dbReference>
<dbReference type="Pfam" id="PF00553">
    <property type="entry name" value="CBM_2"/>
    <property type="match status" value="1"/>
</dbReference>
<feature type="region of interest" description="Disordered" evidence="5">
    <location>
        <begin position="157"/>
        <end position="184"/>
    </location>
</feature>
<dbReference type="GO" id="GO:0004553">
    <property type="term" value="F:hydrolase activity, hydrolyzing O-glycosyl compounds"/>
    <property type="evidence" value="ECO:0007669"/>
    <property type="project" value="InterPro"/>
</dbReference>
<keyword evidence="2" id="KW-0119">Carbohydrate metabolism</keyword>
<name>A0A6V8LTL2_9ACTN</name>
<keyword evidence="1" id="KW-0677">Repeat</keyword>
<organism evidence="8 9">
    <name type="scientific">Phytohabitans rumicis</name>
    <dbReference type="NCBI Taxonomy" id="1076125"/>
    <lineage>
        <taxon>Bacteria</taxon>
        <taxon>Bacillati</taxon>
        <taxon>Actinomycetota</taxon>
        <taxon>Actinomycetes</taxon>
        <taxon>Micromonosporales</taxon>
        <taxon>Micromonosporaceae</taxon>
    </lineage>
</organism>
<protein>
    <recommendedName>
        <fullName evidence="10">CBM2 domain-containing protein</fullName>
    </recommendedName>
</protein>
<dbReference type="InterPro" id="IPR003961">
    <property type="entry name" value="FN3_dom"/>
</dbReference>
<gene>
    <name evidence="8" type="ORF">Prum_097370</name>
</gene>
<dbReference type="Gene3D" id="2.60.40.290">
    <property type="match status" value="1"/>
</dbReference>
<dbReference type="EMBL" id="BLPG01000002">
    <property type="protein sequence ID" value="GFJ96095.1"/>
    <property type="molecule type" value="Genomic_DNA"/>
</dbReference>
<feature type="domain" description="Fibronectin type-III" evidence="6">
    <location>
        <begin position="81"/>
        <end position="178"/>
    </location>
</feature>
<feature type="domain" description="CBM2" evidence="7">
    <location>
        <begin position="273"/>
        <end position="383"/>
    </location>
</feature>
<evidence type="ECO:0000256" key="2">
    <source>
        <dbReference type="ARBA" id="ARBA00023277"/>
    </source>
</evidence>
<evidence type="ECO:0008006" key="10">
    <source>
        <dbReference type="Google" id="ProtNLM"/>
    </source>
</evidence>
<dbReference type="InterPro" id="IPR036116">
    <property type="entry name" value="FN3_sf"/>
</dbReference>
<feature type="compositionally biased region" description="Low complexity" evidence="5">
    <location>
        <begin position="168"/>
        <end position="178"/>
    </location>
</feature>
<feature type="domain" description="Fibronectin type-III" evidence="6">
    <location>
        <begin position="181"/>
        <end position="277"/>
    </location>
</feature>